<feature type="transmembrane region" description="Helical" evidence="1">
    <location>
        <begin position="37"/>
        <end position="58"/>
    </location>
</feature>
<dbReference type="AlphaFoldDB" id="A0A1G7TMZ9"/>
<evidence type="ECO:0000313" key="3">
    <source>
        <dbReference type="Proteomes" id="UP000198748"/>
    </source>
</evidence>
<keyword evidence="1" id="KW-0472">Membrane</keyword>
<organism evidence="2 3">
    <name type="scientific">Dyadobacter soli</name>
    <dbReference type="NCBI Taxonomy" id="659014"/>
    <lineage>
        <taxon>Bacteria</taxon>
        <taxon>Pseudomonadati</taxon>
        <taxon>Bacteroidota</taxon>
        <taxon>Cytophagia</taxon>
        <taxon>Cytophagales</taxon>
        <taxon>Spirosomataceae</taxon>
        <taxon>Dyadobacter</taxon>
    </lineage>
</organism>
<protein>
    <submittedName>
        <fullName evidence="2">Uncharacterized protein</fullName>
    </submittedName>
</protein>
<feature type="transmembrane region" description="Helical" evidence="1">
    <location>
        <begin position="126"/>
        <end position="143"/>
    </location>
</feature>
<keyword evidence="1" id="KW-0812">Transmembrane</keyword>
<dbReference type="Proteomes" id="UP000198748">
    <property type="component" value="Unassembled WGS sequence"/>
</dbReference>
<gene>
    <name evidence="2" type="ORF">SAMN04487996_1183</name>
</gene>
<dbReference type="RefSeq" id="WP_090156016.1">
    <property type="nucleotide sequence ID" value="NZ_FNAN01000018.1"/>
</dbReference>
<feature type="transmembrane region" description="Helical" evidence="1">
    <location>
        <begin position="155"/>
        <end position="180"/>
    </location>
</feature>
<dbReference type="STRING" id="659014.SAMN04487996_1183"/>
<accession>A0A1G7TMZ9</accession>
<evidence type="ECO:0000256" key="1">
    <source>
        <dbReference type="SAM" id="Phobius"/>
    </source>
</evidence>
<dbReference type="OrthoDB" id="954494at2"/>
<dbReference type="EMBL" id="FNAN01000018">
    <property type="protein sequence ID" value="SDG36723.1"/>
    <property type="molecule type" value="Genomic_DNA"/>
</dbReference>
<name>A0A1G7TMZ9_9BACT</name>
<keyword evidence="1" id="KW-1133">Transmembrane helix</keyword>
<reference evidence="3" key="1">
    <citation type="submission" date="2016-10" db="EMBL/GenBank/DDBJ databases">
        <authorList>
            <person name="Varghese N."/>
            <person name="Submissions S."/>
        </authorList>
    </citation>
    <scope>NUCLEOTIDE SEQUENCE [LARGE SCALE GENOMIC DNA]</scope>
    <source>
        <strain evidence="3">DSM 25329</strain>
    </source>
</reference>
<feature type="transmembrane region" description="Helical" evidence="1">
    <location>
        <begin position="96"/>
        <end position="114"/>
    </location>
</feature>
<proteinExistence type="predicted"/>
<keyword evidence="3" id="KW-1185">Reference proteome</keyword>
<evidence type="ECO:0000313" key="2">
    <source>
        <dbReference type="EMBL" id="SDG36723.1"/>
    </source>
</evidence>
<feature type="transmembrane region" description="Helical" evidence="1">
    <location>
        <begin position="64"/>
        <end position="84"/>
    </location>
</feature>
<feature type="transmembrane region" description="Helical" evidence="1">
    <location>
        <begin position="192"/>
        <end position="212"/>
    </location>
</feature>
<sequence length="216" mass="25545">MHYSREQLIVLFTYLPVLVAAWMALRRYRGADRPVKLLCWLIFFALLIESISRIFWFFKVSNLFLWPIYITVEFALLTWMYSLVLDQKWLTTVRGWMLAAFTAIVLVRELGQQGQSVWIDNAGRSIESVVVILLALSYFYKVFQELKVQNLLVEPFFWVSAGLLLFFSGNFLIFIFMNFILLYSKNLNDQIWVIHSLMNYMLYITYAIALWVGRGK</sequence>
<feature type="transmembrane region" description="Helical" evidence="1">
    <location>
        <begin position="6"/>
        <end position="25"/>
    </location>
</feature>